<gene>
    <name evidence="1" type="ORF">MM415B01452_0008</name>
</gene>
<sequence length="50" mass="5949">MNNKKAVVDWKKKFYAVKDIGPEPELNKEGFWKQYKTEELKIGKLQKHKG</sequence>
<organism evidence="1">
    <name type="scientific">viral metagenome</name>
    <dbReference type="NCBI Taxonomy" id="1070528"/>
    <lineage>
        <taxon>unclassified sequences</taxon>
        <taxon>metagenomes</taxon>
        <taxon>organismal metagenomes</taxon>
    </lineage>
</organism>
<name>A0A6M3ILD1_9ZZZZ</name>
<reference evidence="1" key="1">
    <citation type="submission" date="2020-03" db="EMBL/GenBank/DDBJ databases">
        <title>The deep terrestrial virosphere.</title>
        <authorList>
            <person name="Holmfeldt K."/>
            <person name="Nilsson E."/>
            <person name="Simone D."/>
            <person name="Lopez-Fernandez M."/>
            <person name="Wu X."/>
            <person name="de Brujin I."/>
            <person name="Lundin D."/>
            <person name="Andersson A."/>
            <person name="Bertilsson S."/>
            <person name="Dopson M."/>
        </authorList>
    </citation>
    <scope>NUCLEOTIDE SEQUENCE</scope>
    <source>
        <strain evidence="1">MM415B01452</strain>
    </source>
</reference>
<accession>A0A6M3ILD1</accession>
<dbReference type="EMBL" id="MT141323">
    <property type="protein sequence ID" value="QJA58420.1"/>
    <property type="molecule type" value="Genomic_DNA"/>
</dbReference>
<proteinExistence type="predicted"/>
<evidence type="ECO:0000313" key="1">
    <source>
        <dbReference type="EMBL" id="QJA58420.1"/>
    </source>
</evidence>
<dbReference type="AlphaFoldDB" id="A0A6M3ILD1"/>
<protein>
    <submittedName>
        <fullName evidence="1">Uncharacterized protein</fullName>
    </submittedName>
</protein>